<organism evidence="1">
    <name type="scientific">Medicago truncatula</name>
    <name type="common">Barrel medic</name>
    <name type="synonym">Medicago tribuloides</name>
    <dbReference type="NCBI Taxonomy" id="3880"/>
    <lineage>
        <taxon>Eukaryota</taxon>
        <taxon>Viridiplantae</taxon>
        <taxon>Streptophyta</taxon>
        <taxon>Embryophyta</taxon>
        <taxon>Tracheophyta</taxon>
        <taxon>Spermatophyta</taxon>
        <taxon>Magnoliopsida</taxon>
        <taxon>eudicotyledons</taxon>
        <taxon>Gunneridae</taxon>
        <taxon>Pentapetalae</taxon>
        <taxon>rosids</taxon>
        <taxon>fabids</taxon>
        <taxon>Fabales</taxon>
        <taxon>Fabaceae</taxon>
        <taxon>Papilionoideae</taxon>
        <taxon>50 kb inversion clade</taxon>
        <taxon>NPAAA clade</taxon>
        <taxon>Hologalegina</taxon>
        <taxon>IRL clade</taxon>
        <taxon>Trifolieae</taxon>
        <taxon>Medicago</taxon>
    </lineage>
</organism>
<dbReference type="AlphaFoldDB" id="A0A396I3Z9"/>
<evidence type="ECO:0000313" key="1">
    <source>
        <dbReference type="EMBL" id="RHN60330.1"/>
    </source>
</evidence>
<dbReference type="Gramene" id="rna22629">
    <property type="protein sequence ID" value="RHN60330.1"/>
    <property type="gene ID" value="gene22629"/>
</dbReference>
<gene>
    <name evidence="1" type="ORF">MtrunA17_Chr4g0024611</name>
</gene>
<accession>A0A396I3Z9</accession>
<dbReference type="Proteomes" id="UP000265566">
    <property type="component" value="Chromosome 4"/>
</dbReference>
<proteinExistence type="predicted"/>
<reference evidence="1" key="1">
    <citation type="journal article" date="2018" name="Nat. Plants">
        <title>Whole-genome landscape of Medicago truncatula symbiotic genes.</title>
        <authorList>
            <person name="Pecrix Y."/>
            <person name="Gamas P."/>
            <person name="Carrere S."/>
        </authorList>
    </citation>
    <scope>NUCLEOTIDE SEQUENCE</scope>
    <source>
        <tissue evidence="1">Leaves</tissue>
    </source>
</reference>
<dbReference type="EMBL" id="PSQE01000004">
    <property type="protein sequence ID" value="RHN60330.1"/>
    <property type="molecule type" value="Genomic_DNA"/>
</dbReference>
<sequence>MAFGPLISHLDKNDNIGYMLMSNRVMHIQFKPLSKPVGIHAMRT</sequence>
<protein>
    <submittedName>
        <fullName evidence="1">Uncharacterized protein</fullName>
    </submittedName>
</protein>
<name>A0A396I3Z9_MEDTR</name>
<comment type="caution">
    <text evidence="1">The sequence shown here is derived from an EMBL/GenBank/DDBJ whole genome shotgun (WGS) entry which is preliminary data.</text>
</comment>